<protein>
    <submittedName>
        <fullName evidence="1">Uncharacterized protein</fullName>
    </submittedName>
</protein>
<dbReference type="EMBL" id="DS268468">
    <property type="protein sequence ID" value="EFP07225.1"/>
    <property type="molecule type" value="Genomic_DNA"/>
</dbReference>
<proteinExistence type="predicted"/>
<dbReference type="KEGG" id="crq:GCK72_013475"/>
<accession>E3MRA5</accession>
<dbReference type="AlphaFoldDB" id="E3MRA5"/>
<dbReference type="HOGENOM" id="CLU_2576130_0_0_1"/>
<name>E3MRA5_CAERE</name>
<dbReference type="OrthoDB" id="5817212at2759"/>
<keyword evidence="2" id="KW-1185">Reference proteome</keyword>
<organism evidence="2">
    <name type="scientific">Caenorhabditis remanei</name>
    <name type="common">Caenorhabditis vulgaris</name>
    <dbReference type="NCBI Taxonomy" id="31234"/>
    <lineage>
        <taxon>Eukaryota</taxon>
        <taxon>Metazoa</taxon>
        <taxon>Ecdysozoa</taxon>
        <taxon>Nematoda</taxon>
        <taxon>Chromadorea</taxon>
        <taxon>Rhabditida</taxon>
        <taxon>Rhabditina</taxon>
        <taxon>Rhabditomorpha</taxon>
        <taxon>Rhabditoidea</taxon>
        <taxon>Rhabditidae</taxon>
        <taxon>Peloderinae</taxon>
        <taxon>Caenorhabditis</taxon>
    </lineage>
</organism>
<dbReference type="RefSeq" id="XP_003101371.2">
    <property type="nucleotide sequence ID" value="XM_003101323.2"/>
</dbReference>
<dbReference type="eggNOG" id="ENOG502TEC7">
    <property type="taxonomic scope" value="Eukaryota"/>
</dbReference>
<gene>
    <name evidence="1" type="ORF">CRE_13493</name>
</gene>
<dbReference type="GeneID" id="9799761"/>
<dbReference type="CTD" id="9799761"/>
<dbReference type="Proteomes" id="UP000008281">
    <property type="component" value="Unassembled WGS sequence"/>
</dbReference>
<evidence type="ECO:0000313" key="1">
    <source>
        <dbReference type="EMBL" id="EFP07225.1"/>
    </source>
</evidence>
<sequence>MKLQFAIILIFALIICDLVSAESEKTSEIVGRKKFNRRGKMLGEDGKPEKRSVSHDDFLMEMVDSEQQTDRFKFVRLDKEH</sequence>
<reference evidence="1" key="1">
    <citation type="submission" date="2007-07" db="EMBL/GenBank/DDBJ databases">
        <title>PCAP assembly of the Caenorhabditis remanei genome.</title>
        <authorList>
            <consortium name="The Caenorhabditis remanei Sequencing Consortium"/>
            <person name="Wilson R.K."/>
        </authorList>
    </citation>
    <scope>NUCLEOTIDE SEQUENCE [LARGE SCALE GENOMIC DNA]</scope>
    <source>
        <strain evidence="1">PB4641</strain>
    </source>
</reference>
<evidence type="ECO:0000313" key="2">
    <source>
        <dbReference type="Proteomes" id="UP000008281"/>
    </source>
</evidence>